<organism evidence="2 3">
    <name type="scientific">Portunus trituberculatus</name>
    <name type="common">Swimming crab</name>
    <name type="synonym">Neptunus trituberculatus</name>
    <dbReference type="NCBI Taxonomy" id="210409"/>
    <lineage>
        <taxon>Eukaryota</taxon>
        <taxon>Metazoa</taxon>
        <taxon>Ecdysozoa</taxon>
        <taxon>Arthropoda</taxon>
        <taxon>Crustacea</taxon>
        <taxon>Multicrustacea</taxon>
        <taxon>Malacostraca</taxon>
        <taxon>Eumalacostraca</taxon>
        <taxon>Eucarida</taxon>
        <taxon>Decapoda</taxon>
        <taxon>Pleocyemata</taxon>
        <taxon>Brachyura</taxon>
        <taxon>Eubrachyura</taxon>
        <taxon>Portunoidea</taxon>
        <taxon>Portunidae</taxon>
        <taxon>Portuninae</taxon>
        <taxon>Portunus</taxon>
    </lineage>
</organism>
<protein>
    <submittedName>
        <fullName evidence="2">Uncharacterized protein</fullName>
    </submittedName>
</protein>
<dbReference type="AlphaFoldDB" id="A0A5B7CQ93"/>
<dbReference type="EMBL" id="VSRR010000184">
    <property type="protein sequence ID" value="MPC11862.1"/>
    <property type="molecule type" value="Genomic_DNA"/>
</dbReference>
<evidence type="ECO:0000313" key="3">
    <source>
        <dbReference type="Proteomes" id="UP000324222"/>
    </source>
</evidence>
<gene>
    <name evidence="2" type="ORF">E2C01_004536</name>
</gene>
<accession>A0A5B7CQ93</accession>
<evidence type="ECO:0000313" key="2">
    <source>
        <dbReference type="EMBL" id="MPC11862.1"/>
    </source>
</evidence>
<feature type="region of interest" description="Disordered" evidence="1">
    <location>
        <begin position="28"/>
        <end position="61"/>
    </location>
</feature>
<feature type="compositionally biased region" description="Polar residues" evidence="1">
    <location>
        <begin position="28"/>
        <end position="48"/>
    </location>
</feature>
<name>A0A5B7CQ93_PORTR</name>
<sequence>MKKSAKARLVTRNLGTSIFDLANISTTTTVPFPSSASRNTIHTPQRSVHQSKRSSHGMKGPVAALTSLPECSAIKGLPEGARLTWLGLAEDLVTRQRGVGGGGGGGLFQVKRSGNHLGIG</sequence>
<reference evidence="2 3" key="1">
    <citation type="submission" date="2019-05" db="EMBL/GenBank/DDBJ databases">
        <title>Another draft genome of Portunus trituberculatus and its Hox gene families provides insights of decapod evolution.</title>
        <authorList>
            <person name="Jeong J.-H."/>
            <person name="Song I."/>
            <person name="Kim S."/>
            <person name="Choi T."/>
            <person name="Kim D."/>
            <person name="Ryu S."/>
            <person name="Kim W."/>
        </authorList>
    </citation>
    <scope>NUCLEOTIDE SEQUENCE [LARGE SCALE GENOMIC DNA]</scope>
    <source>
        <tissue evidence="2">Muscle</tissue>
    </source>
</reference>
<comment type="caution">
    <text evidence="2">The sequence shown here is derived from an EMBL/GenBank/DDBJ whole genome shotgun (WGS) entry which is preliminary data.</text>
</comment>
<dbReference type="Proteomes" id="UP000324222">
    <property type="component" value="Unassembled WGS sequence"/>
</dbReference>
<proteinExistence type="predicted"/>
<keyword evidence="3" id="KW-1185">Reference proteome</keyword>
<evidence type="ECO:0000256" key="1">
    <source>
        <dbReference type="SAM" id="MobiDB-lite"/>
    </source>
</evidence>